<evidence type="ECO:0000313" key="5">
    <source>
        <dbReference type="Proteomes" id="UP001168877"/>
    </source>
</evidence>
<dbReference type="Pfam" id="PF14111">
    <property type="entry name" value="DUF4283"/>
    <property type="match status" value="1"/>
</dbReference>
<dbReference type="AlphaFoldDB" id="A0AA39RK61"/>
<sequence length="277" mass="31710">MISEGPNGPTIKLSEDLKNQLCKPWSNALILKVMGRNHTLNFMHAKLRQKWQLIGHWQLTDLEEGYFMVTFQMLDDLEYVLTEGPWVIANQYIVVQKWRPNFVPGEDAIQKMLVWVRLSKLPMECIDVDLLRNIGRMLGTTIKVDPITKSQARDRYARICVEIDITKPFKSSLSVEDHSIMIEYKSLGLFCFKCGKVRHYKDSCREGVVTQTDQDRNAKQGTSVDSSIKDLYGPWMQVTYGINTRNMGSSATRKRGNFQSQGWKAGTGMKHGNGPRC</sequence>
<evidence type="ECO:0000256" key="2">
    <source>
        <dbReference type="SAM" id="MobiDB-lite"/>
    </source>
</evidence>
<dbReference type="GO" id="GO:0003676">
    <property type="term" value="F:nucleic acid binding"/>
    <property type="evidence" value="ECO:0007669"/>
    <property type="project" value="InterPro"/>
</dbReference>
<reference evidence="4" key="1">
    <citation type="journal article" date="2022" name="Plant J.">
        <title>Strategies of tolerance reflected in two North American maple genomes.</title>
        <authorList>
            <person name="McEvoy S.L."/>
            <person name="Sezen U.U."/>
            <person name="Trouern-Trend A."/>
            <person name="McMahon S.M."/>
            <person name="Schaberg P.G."/>
            <person name="Yang J."/>
            <person name="Wegrzyn J.L."/>
            <person name="Swenson N.G."/>
        </authorList>
    </citation>
    <scope>NUCLEOTIDE SEQUENCE</scope>
    <source>
        <strain evidence="4">NS2018</strain>
    </source>
</reference>
<dbReference type="InterPro" id="IPR025558">
    <property type="entry name" value="DUF4283"/>
</dbReference>
<dbReference type="Proteomes" id="UP001168877">
    <property type="component" value="Unassembled WGS sequence"/>
</dbReference>
<dbReference type="PANTHER" id="PTHR31286">
    <property type="entry name" value="GLYCINE-RICH CELL WALL STRUCTURAL PROTEIN 1.8-LIKE"/>
    <property type="match status" value="1"/>
</dbReference>
<organism evidence="4 5">
    <name type="scientific">Acer saccharum</name>
    <name type="common">Sugar maple</name>
    <dbReference type="NCBI Taxonomy" id="4024"/>
    <lineage>
        <taxon>Eukaryota</taxon>
        <taxon>Viridiplantae</taxon>
        <taxon>Streptophyta</taxon>
        <taxon>Embryophyta</taxon>
        <taxon>Tracheophyta</taxon>
        <taxon>Spermatophyta</taxon>
        <taxon>Magnoliopsida</taxon>
        <taxon>eudicotyledons</taxon>
        <taxon>Gunneridae</taxon>
        <taxon>Pentapetalae</taxon>
        <taxon>rosids</taxon>
        <taxon>malvids</taxon>
        <taxon>Sapindales</taxon>
        <taxon>Sapindaceae</taxon>
        <taxon>Hippocastanoideae</taxon>
        <taxon>Acereae</taxon>
        <taxon>Acer</taxon>
    </lineage>
</organism>
<evidence type="ECO:0000259" key="3">
    <source>
        <dbReference type="PROSITE" id="PS50158"/>
    </source>
</evidence>
<dbReference type="GO" id="GO:0008270">
    <property type="term" value="F:zinc ion binding"/>
    <property type="evidence" value="ECO:0007669"/>
    <property type="project" value="UniProtKB-KW"/>
</dbReference>
<dbReference type="EMBL" id="JAUESC010000387">
    <property type="protein sequence ID" value="KAK0574080.1"/>
    <property type="molecule type" value="Genomic_DNA"/>
</dbReference>
<reference evidence="4" key="2">
    <citation type="submission" date="2023-06" db="EMBL/GenBank/DDBJ databases">
        <authorList>
            <person name="Swenson N.G."/>
            <person name="Wegrzyn J.L."/>
            <person name="Mcevoy S.L."/>
        </authorList>
    </citation>
    <scope>NUCLEOTIDE SEQUENCE</scope>
    <source>
        <strain evidence="4">NS2018</strain>
        <tissue evidence="4">Leaf</tissue>
    </source>
</reference>
<keyword evidence="1" id="KW-0863">Zinc-finger</keyword>
<protein>
    <recommendedName>
        <fullName evidence="3">CCHC-type domain-containing protein</fullName>
    </recommendedName>
</protein>
<evidence type="ECO:0000256" key="1">
    <source>
        <dbReference type="PROSITE-ProRule" id="PRU00047"/>
    </source>
</evidence>
<accession>A0AA39RK61</accession>
<feature type="region of interest" description="Disordered" evidence="2">
    <location>
        <begin position="246"/>
        <end position="277"/>
    </location>
</feature>
<dbReference type="PANTHER" id="PTHR31286:SF99">
    <property type="entry name" value="DUF4283 DOMAIN-CONTAINING PROTEIN"/>
    <property type="match status" value="1"/>
</dbReference>
<keyword evidence="1" id="KW-0479">Metal-binding</keyword>
<comment type="caution">
    <text evidence="4">The sequence shown here is derived from an EMBL/GenBank/DDBJ whole genome shotgun (WGS) entry which is preliminary data.</text>
</comment>
<dbReference type="PROSITE" id="PS50158">
    <property type="entry name" value="ZF_CCHC"/>
    <property type="match status" value="1"/>
</dbReference>
<gene>
    <name evidence="4" type="ORF">LWI29_017932</name>
</gene>
<dbReference type="InterPro" id="IPR001878">
    <property type="entry name" value="Znf_CCHC"/>
</dbReference>
<feature type="compositionally biased region" description="Polar residues" evidence="2">
    <location>
        <begin position="246"/>
        <end position="262"/>
    </location>
</feature>
<keyword evidence="1" id="KW-0862">Zinc</keyword>
<name>A0AA39RK61_ACESA</name>
<keyword evidence="5" id="KW-1185">Reference proteome</keyword>
<evidence type="ECO:0000313" key="4">
    <source>
        <dbReference type="EMBL" id="KAK0574080.1"/>
    </source>
</evidence>
<feature type="domain" description="CCHC-type" evidence="3">
    <location>
        <begin position="191"/>
        <end position="206"/>
    </location>
</feature>
<dbReference type="InterPro" id="IPR040256">
    <property type="entry name" value="At4g02000-like"/>
</dbReference>
<proteinExistence type="predicted"/>